<dbReference type="InterPro" id="IPR029149">
    <property type="entry name" value="Creatin/AminoP/Spt16_N"/>
</dbReference>
<proteinExistence type="predicted"/>
<feature type="domain" description="Creatinase N-terminal" evidence="2">
    <location>
        <begin position="30"/>
        <end position="138"/>
    </location>
</feature>
<comment type="caution">
    <text evidence="3">The sequence shown here is derived from an EMBL/GenBank/DDBJ whole genome shotgun (WGS) entry which is preliminary data.</text>
</comment>
<dbReference type="InterPro" id="IPR000587">
    <property type="entry name" value="Creatinase_N"/>
</dbReference>
<evidence type="ECO:0000259" key="1">
    <source>
        <dbReference type="Pfam" id="PF00557"/>
    </source>
</evidence>
<dbReference type="OrthoDB" id="9806388at2"/>
<keyword evidence="3" id="KW-0378">Hydrolase</keyword>
<dbReference type="Gene3D" id="3.40.350.10">
    <property type="entry name" value="Creatinase/prolidase N-terminal domain"/>
    <property type="match status" value="1"/>
</dbReference>
<gene>
    <name evidence="3" type="ORF">BerOc1_00176</name>
</gene>
<reference evidence="3 4" key="1">
    <citation type="submission" date="2015-09" db="EMBL/GenBank/DDBJ databases">
        <title>Genome of Desulfovibrio dechloracetivorans BerOc1, a mercury methylating strain isolated from highly hydrocarbons and metals contaminated coastal sediments.</title>
        <authorList>
            <person name="Goni Urriza M."/>
            <person name="Gassie C."/>
            <person name="Bouchez O."/>
            <person name="Klopp C."/>
            <person name="Ranchou-Peyruse A."/>
            <person name="Remy G."/>
        </authorList>
    </citation>
    <scope>NUCLEOTIDE SEQUENCE [LARGE SCALE GENOMIC DNA]</scope>
    <source>
        <strain evidence="3 4">BerOc1</strain>
    </source>
</reference>
<keyword evidence="4" id="KW-1185">Reference proteome</keyword>
<dbReference type="Gene3D" id="3.90.230.10">
    <property type="entry name" value="Creatinase/methionine aminopeptidase superfamily"/>
    <property type="match status" value="1"/>
</dbReference>
<dbReference type="EC" id="3.4.-.-" evidence="3"/>
<name>A0A1J5NER5_9BACT</name>
<feature type="domain" description="Peptidase M24" evidence="1">
    <location>
        <begin position="151"/>
        <end position="390"/>
    </location>
</feature>
<dbReference type="PANTHER" id="PTHR46112">
    <property type="entry name" value="AMINOPEPTIDASE"/>
    <property type="match status" value="1"/>
</dbReference>
<dbReference type="Proteomes" id="UP000181901">
    <property type="component" value="Unassembled WGS sequence"/>
</dbReference>
<dbReference type="SUPFAM" id="SSF53092">
    <property type="entry name" value="Creatinase/prolidase N-terminal domain"/>
    <property type="match status" value="1"/>
</dbReference>
<dbReference type="AlphaFoldDB" id="A0A1J5NER5"/>
<organism evidence="3 4">
    <name type="scientific">Pseudodesulfovibrio hydrargyri</name>
    <dbReference type="NCBI Taxonomy" id="2125990"/>
    <lineage>
        <taxon>Bacteria</taxon>
        <taxon>Pseudomonadati</taxon>
        <taxon>Thermodesulfobacteriota</taxon>
        <taxon>Desulfovibrionia</taxon>
        <taxon>Desulfovibrionales</taxon>
        <taxon>Desulfovibrionaceae</taxon>
    </lineage>
</organism>
<evidence type="ECO:0000259" key="2">
    <source>
        <dbReference type="Pfam" id="PF01321"/>
    </source>
</evidence>
<dbReference type="Pfam" id="PF00557">
    <property type="entry name" value="Peptidase_M24"/>
    <property type="match status" value="1"/>
</dbReference>
<dbReference type="InterPro" id="IPR036005">
    <property type="entry name" value="Creatinase/aminopeptidase-like"/>
</dbReference>
<dbReference type="RefSeq" id="WP_071543839.1">
    <property type="nucleotide sequence ID" value="NZ_LKAQ01000001.1"/>
</dbReference>
<dbReference type="EMBL" id="LKAQ01000001">
    <property type="protein sequence ID" value="OIQ51719.1"/>
    <property type="molecule type" value="Genomic_DNA"/>
</dbReference>
<dbReference type="CDD" id="cd01066">
    <property type="entry name" value="APP_MetAP"/>
    <property type="match status" value="1"/>
</dbReference>
<evidence type="ECO:0000313" key="3">
    <source>
        <dbReference type="EMBL" id="OIQ51719.1"/>
    </source>
</evidence>
<dbReference type="InterPro" id="IPR000994">
    <property type="entry name" value="Pept_M24"/>
</dbReference>
<sequence>MFEAIARIPEEELKRRQDSVRHHLQAVAPQAGGILVFSRLNIYYLTGTFGQGVLWLPLDGEPVLLIRKGVNRARLEAGIRHILPYKSYSELPGLCADTGSPFTPTLAAVMAGLTWQLGTMLAAKLKDFAIVPGDHAVALAKMVKSEFELDILRRCGDKHHRCLHDILPTMIRPGMTEREIAHKAWESFFNEGHMGILRMQAHDEEAFLGHVSAGDSGNYPSGFNGPLGLRGEHPASALMGNVHKIWRTGEPLMLDIGFQLEGYHTDKTQAYFAGPDTSIPDDIRRAHDFCIELQDWMCATAKPGVTPEELYLHCLDEAERQGFAEGFMGLDENQVPFVGHGIGLTIDEFPPIAKGFTQPLEQGMVIALEPKQGIRGVAMVGVENTFEITADGCRCISGDKYDMVPVE</sequence>
<accession>A0A1J5NER5</accession>
<dbReference type="InterPro" id="IPR050659">
    <property type="entry name" value="Peptidase_M24B"/>
</dbReference>
<dbReference type="PANTHER" id="PTHR46112:SF2">
    <property type="entry name" value="XAA-PRO AMINOPEPTIDASE P-RELATED"/>
    <property type="match status" value="1"/>
</dbReference>
<dbReference type="Pfam" id="PF01321">
    <property type="entry name" value="Creatinase_N"/>
    <property type="match status" value="1"/>
</dbReference>
<dbReference type="SUPFAM" id="SSF55920">
    <property type="entry name" value="Creatinase/aminopeptidase"/>
    <property type="match status" value="1"/>
</dbReference>
<evidence type="ECO:0000313" key="4">
    <source>
        <dbReference type="Proteomes" id="UP000181901"/>
    </source>
</evidence>
<protein>
    <submittedName>
        <fullName evidence="3">Putative peptidase</fullName>
        <ecNumber evidence="3">3.4.-.-</ecNumber>
    </submittedName>
</protein>
<dbReference type="GO" id="GO:0016787">
    <property type="term" value="F:hydrolase activity"/>
    <property type="evidence" value="ECO:0007669"/>
    <property type="project" value="UniProtKB-KW"/>
</dbReference>